<dbReference type="EMBL" id="KQ981953">
    <property type="protein sequence ID" value="KYN32341.1"/>
    <property type="molecule type" value="Genomic_DNA"/>
</dbReference>
<dbReference type="AlphaFoldDB" id="A0A195EW15"/>
<accession>A0A195EW15</accession>
<feature type="domain" description="DUF4817" evidence="1">
    <location>
        <begin position="7"/>
        <end position="61"/>
    </location>
</feature>
<name>A0A195EW15_9HYME</name>
<proteinExistence type="predicted"/>
<reference evidence="2 3" key="1">
    <citation type="submission" date="2016-03" db="EMBL/GenBank/DDBJ databases">
        <title>Trachymyrmex septentrionalis WGS genome.</title>
        <authorList>
            <person name="Nygaard S."/>
            <person name="Hu H."/>
            <person name="Boomsma J."/>
            <person name="Zhang G."/>
        </authorList>
    </citation>
    <scope>NUCLEOTIDE SEQUENCE [LARGE SCALE GENOMIC DNA]</scope>
    <source>
        <strain evidence="2">Tsep2-gDNA-1</strain>
        <tissue evidence="2">Whole body</tissue>
    </source>
</reference>
<dbReference type="Proteomes" id="UP000078541">
    <property type="component" value="Unassembled WGS sequence"/>
</dbReference>
<evidence type="ECO:0000313" key="2">
    <source>
        <dbReference type="EMBL" id="KYN32341.1"/>
    </source>
</evidence>
<evidence type="ECO:0000313" key="3">
    <source>
        <dbReference type="Proteomes" id="UP000078541"/>
    </source>
</evidence>
<organism evidence="2 3">
    <name type="scientific">Trachymyrmex septentrionalis</name>
    <dbReference type="NCBI Taxonomy" id="34720"/>
    <lineage>
        <taxon>Eukaryota</taxon>
        <taxon>Metazoa</taxon>
        <taxon>Ecdysozoa</taxon>
        <taxon>Arthropoda</taxon>
        <taxon>Hexapoda</taxon>
        <taxon>Insecta</taxon>
        <taxon>Pterygota</taxon>
        <taxon>Neoptera</taxon>
        <taxon>Endopterygota</taxon>
        <taxon>Hymenoptera</taxon>
        <taxon>Apocrita</taxon>
        <taxon>Aculeata</taxon>
        <taxon>Formicoidea</taxon>
        <taxon>Formicidae</taxon>
        <taxon>Myrmicinae</taxon>
        <taxon>Trachymyrmex</taxon>
    </lineage>
</organism>
<dbReference type="InterPro" id="IPR032135">
    <property type="entry name" value="DUF4817"/>
</dbReference>
<protein>
    <recommendedName>
        <fullName evidence="1">DUF4817 domain-containing protein</fullName>
    </recommendedName>
</protein>
<keyword evidence="3" id="KW-1185">Reference proteome</keyword>
<gene>
    <name evidence="2" type="ORF">ALC56_13198</name>
</gene>
<sequence length="70" mass="7822">MADKYFSAQEYTDMIIIYGEAGEDAVEAANLYAERFPGRKIFPDANVILSCVQRAQKTGCVLQIETEAEQ</sequence>
<dbReference type="STRING" id="34720.A0A195EW15"/>
<evidence type="ECO:0000259" key="1">
    <source>
        <dbReference type="Pfam" id="PF16087"/>
    </source>
</evidence>
<dbReference type="Pfam" id="PF16087">
    <property type="entry name" value="DUF4817"/>
    <property type="match status" value="1"/>
</dbReference>